<sequence length="62" mass="7195">MGQANPQIKSAIIVFCFYSFTENIKEKLIPQANKIIATSLHYNIYFLNLFNHSLINTEDFIN</sequence>
<protein>
    <submittedName>
        <fullName evidence="1">Uncharacterized protein</fullName>
    </submittedName>
</protein>
<evidence type="ECO:0000313" key="2">
    <source>
        <dbReference type="Proteomes" id="UP000254848"/>
    </source>
</evidence>
<dbReference type="EMBL" id="QRAP01000002">
    <property type="protein sequence ID" value="RDK95950.1"/>
    <property type="molecule type" value="Genomic_DNA"/>
</dbReference>
<dbReference type="AlphaFoldDB" id="A0A370R1Z4"/>
<evidence type="ECO:0000313" key="1">
    <source>
        <dbReference type="EMBL" id="RDK95950.1"/>
    </source>
</evidence>
<reference evidence="1 2" key="1">
    <citation type="submission" date="2018-07" db="EMBL/GenBank/DDBJ databases">
        <title>Genomic Encyclopedia of Type Strains, Phase IV (KMG-IV): sequencing the most valuable type-strain genomes for metagenomic binning, comparative biology and taxonomic classification.</title>
        <authorList>
            <person name="Goeker M."/>
        </authorList>
    </citation>
    <scope>NUCLEOTIDE SEQUENCE [LARGE SCALE GENOMIC DNA]</scope>
    <source>
        <strain evidence="1 2">DSM 103736</strain>
    </source>
</reference>
<accession>A0A370R1Z4</accession>
<keyword evidence="2" id="KW-1185">Reference proteome</keyword>
<gene>
    <name evidence="1" type="ORF">C8D90_102435</name>
</gene>
<comment type="caution">
    <text evidence="1">The sequence shown here is derived from an EMBL/GenBank/DDBJ whole genome shotgun (WGS) entry which is preliminary data.</text>
</comment>
<dbReference type="RefSeq" id="WP_115457678.1">
    <property type="nucleotide sequence ID" value="NZ_QRAP01000002.1"/>
</dbReference>
<organism evidence="1 2">
    <name type="scientific">Enterobacillus tribolii</name>
    <dbReference type="NCBI Taxonomy" id="1487935"/>
    <lineage>
        <taxon>Bacteria</taxon>
        <taxon>Pseudomonadati</taxon>
        <taxon>Pseudomonadota</taxon>
        <taxon>Gammaproteobacteria</taxon>
        <taxon>Enterobacterales</taxon>
        <taxon>Hafniaceae</taxon>
        <taxon>Enterobacillus</taxon>
    </lineage>
</organism>
<proteinExistence type="predicted"/>
<dbReference type="Proteomes" id="UP000254848">
    <property type="component" value="Unassembled WGS sequence"/>
</dbReference>
<name>A0A370R1Z4_9GAMM</name>